<dbReference type="Proteomes" id="UP000499080">
    <property type="component" value="Unassembled WGS sequence"/>
</dbReference>
<dbReference type="OrthoDB" id="6472460at2759"/>
<dbReference type="AlphaFoldDB" id="A0A4Y2B8W7"/>
<organism evidence="1 2">
    <name type="scientific">Araneus ventricosus</name>
    <name type="common">Orbweaver spider</name>
    <name type="synonym">Epeira ventricosa</name>
    <dbReference type="NCBI Taxonomy" id="182803"/>
    <lineage>
        <taxon>Eukaryota</taxon>
        <taxon>Metazoa</taxon>
        <taxon>Ecdysozoa</taxon>
        <taxon>Arthropoda</taxon>
        <taxon>Chelicerata</taxon>
        <taxon>Arachnida</taxon>
        <taxon>Araneae</taxon>
        <taxon>Araneomorphae</taxon>
        <taxon>Entelegynae</taxon>
        <taxon>Araneoidea</taxon>
        <taxon>Araneidae</taxon>
        <taxon>Araneus</taxon>
    </lineage>
</organism>
<sequence length="241" mass="27103">MVSFADVSRQIACPWLSPYDCPSGIVLDVKSKLIRKEYIVPLLWYPTAMFTGPMQPRFDVRWGQRNTNNRWSCEQSSFTQSPRYSLARYGPFLQQQRPATPAVALLMSSGVWHQVGNVCRCDDFPASRLTSSTGVLFPLVMVPQPMDDTTMRIQLSGNSRLCSTSLQHTNSPPTHLVVEIVSSTHAFRFSYLGFRGTIAACELKHRSGKPLFKVFGVTSGLRFMLILVAYLHSAMQPLPHM</sequence>
<gene>
    <name evidence="1" type="ORF">AVEN_117800_1</name>
</gene>
<reference evidence="1 2" key="1">
    <citation type="journal article" date="2019" name="Sci. Rep.">
        <title>Orb-weaving spider Araneus ventricosus genome elucidates the spidroin gene catalogue.</title>
        <authorList>
            <person name="Kono N."/>
            <person name="Nakamura H."/>
            <person name="Ohtoshi R."/>
            <person name="Moran D.A.P."/>
            <person name="Shinohara A."/>
            <person name="Yoshida Y."/>
            <person name="Fujiwara M."/>
            <person name="Mori M."/>
            <person name="Tomita M."/>
            <person name="Arakawa K."/>
        </authorList>
    </citation>
    <scope>NUCLEOTIDE SEQUENCE [LARGE SCALE GENOMIC DNA]</scope>
</reference>
<name>A0A4Y2B8W7_ARAVE</name>
<proteinExistence type="predicted"/>
<dbReference type="EMBL" id="BGPR01000058">
    <property type="protein sequence ID" value="GBL88217.1"/>
    <property type="molecule type" value="Genomic_DNA"/>
</dbReference>
<evidence type="ECO:0000313" key="1">
    <source>
        <dbReference type="EMBL" id="GBL88217.1"/>
    </source>
</evidence>
<accession>A0A4Y2B8W7</accession>
<protein>
    <submittedName>
        <fullName evidence="1">Uncharacterized protein</fullName>
    </submittedName>
</protein>
<comment type="caution">
    <text evidence="1">The sequence shown here is derived from an EMBL/GenBank/DDBJ whole genome shotgun (WGS) entry which is preliminary data.</text>
</comment>
<keyword evidence="2" id="KW-1185">Reference proteome</keyword>
<evidence type="ECO:0000313" key="2">
    <source>
        <dbReference type="Proteomes" id="UP000499080"/>
    </source>
</evidence>